<dbReference type="InterPro" id="IPR005471">
    <property type="entry name" value="Tscrpt_reg_IclR_N"/>
</dbReference>
<dbReference type="EMBL" id="FLMQ01000056">
    <property type="protein sequence ID" value="SBP89264.1"/>
    <property type="molecule type" value="Genomic_DNA"/>
</dbReference>
<dbReference type="OrthoDB" id="9152473at2"/>
<keyword evidence="3" id="KW-1185">Reference proteome</keyword>
<dbReference type="SUPFAM" id="SSF46785">
    <property type="entry name" value="Winged helix' DNA-binding domain"/>
    <property type="match status" value="1"/>
</dbReference>
<evidence type="ECO:0000313" key="2">
    <source>
        <dbReference type="EMBL" id="SBP89264.1"/>
    </source>
</evidence>
<dbReference type="InterPro" id="IPR036390">
    <property type="entry name" value="WH_DNA-bd_sf"/>
</dbReference>
<dbReference type="Proteomes" id="UP000214566">
    <property type="component" value="Unassembled WGS sequence"/>
</dbReference>
<protein>
    <recommendedName>
        <fullName evidence="1">HTH iclR-type domain-containing protein</fullName>
    </recommendedName>
</protein>
<dbReference type="AlphaFoldDB" id="A0A238D801"/>
<dbReference type="GO" id="GO:0003700">
    <property type="term" value="F:DNA-binding transcription factor activity"/>
    <property type="evidence" value="ECO:0007669"/>
    <property type="project" value="InterPro"/>
</dbReference>
<dbReference type="Gene3D" id="1.10.10.10">
    <property type="entry name" value="Winged helix-like DNA-binding domain superfamily/Winged helix DNA-binding domain"/>
    <property type="match status" value="1"/>
</dbReference>
<organism evidence="2 3">
    <name type="scientific">Thiomonas delicata</name>
    <name type="common">Thiomonas cuprina</name>
    <dbReference type="NCBI Taxonomy" id="364030"/>
    <lineage>
        <taxon>Bacteria</taxon>
        <taxon>Pseudomonadati</taxon>
        <taxon>Pseudomonadota</taxon>
        <taxon>Betaproteobacteria</taxon>
        <taxon>Burkholderiales</taxon>
        <taxon>Thiomonas</taxon>
    </lineage>
</organism>
<dbReference type="Pfam" id="PF09339">
    <property type="entry name" value="HTH_IclR"/>
    <property type="match status" value="1"/>
</dbReference>
<feature type="domain" description="HTH iclR-type" evidence="1">
    <location>
        <begin position="22"/>
        <end position="64"/>
    </location>
</feature>
<dbReference type="InterPro" id="IPR036388">
    <property type="entry name" value="WH-like_DNA-bd_sf"/>
</dbReference>
<evidence type="ECO:0000259" key="1">
    <source>
        <dbReference type="Pfam" id="PF09339"/>
    </source>
</evidence>
<name>A0A238D801_THIDL</name>
<sequence length="236" mass="26309">MNLPHLSHPEIWARAHAKRRLVLDWLAGGECYSTVQHLAMLLELSRPTVHDLLTAMERDGLLQHESVEASKRKIWGVTPHGIALASVEKPGPHFERGRVSAGFIQHHLDTQKARLQAEANGWIGWMPGKLLYDIGLKKIPDALATTPAGQTIAIEVERTIKTPKRYAEIIPITLMDVKAGRYAAVHYISPQGHASAISRALRRVEKVKVGGETVKLTDAHFTRFSFHDLAEWPPSL</sequence>
<accession>A0A238D801</accession>
<gene>
    <name evidence="2" type="ORF">THIARS_70884</name>
</gene>
<evidence type="ECO:0000313" key="3">
    <source>
        <dbReference type="Proteomes" id="UP000214566"/>
    </source>
</evidence>
<dbReference type="RefSeq" id="WP_141202426.1">
    <property type="nucleotide sequence ID" value="NZ_LT592171.1"/>
</dbReference>
<reference evidence="2 3" key="1">
    <citation type="submission" date="2016-06" db="EMBL/GenBank/DDBJ databases">
        <authorList>
            <person name="Kjaerup R.B."/>
            <person name="Dalgaard T.S."/>
            <person name="Juul-Madsen H.R."/>
        </authorList>
    </citation>
    <scope>NUCLEOTIDE SEQUENCE [LARGE SCALE GENOMIC DNA]</scope>
    <source>
        <strain evidence="2 3">DSM 16361</strain>
    </source>
</reference>
<proteinExistence type="predicted"/>